<protein>
    <recommendedName>
        <fullName evidence="1">DUF6894 domain-containing protein</fullName>
    </recommendedName>
</protein>
<dbReference type="InterPro" id="IPR054189">
    <property type="entry name" value="DUF6894"/>
</dbReference>
<dbReference type="AlphaFoldDB" id="A0A346A0F1"/>
<proteinExistence type="predicted"/>
<feature type="domain" description="DUF6894" evidence="1">
    <location>
        <begin position="2"/>
        <end position="67"/>
    </location>
</feature>
<reference evidence="2 3" key="1">
    <citation type="submission" date="2018-07" db="EMBL/GenBank/DDBJ databases">
        <authorList>
            <person name="Quirk P.G."/>
            <person name="Krulwich T.A."/>
        </authorList>
    </citation>
    <scope>NUCLEOTIDE SEQUENCE [LARGE SCALE GENOMIC DNA]</scope>
    <source>
        <strain evidence="2 3">CC-BB4</strain>
    </source>
</reference>
<dbReference type="Proteomes" id="UP000254889">
    <property type="component" value="Chromosome"/>
</dbReference>
<evidence type="ECO:0000259" key="1">
    <source>
        <dbReference type="Pfam" id="PF21834"/>
    </source>
</evidence>
<keyword evidence="3" id="KW-1185">Reference proteome</keyword>
<dbReference type="Pfam" id="PF21834">
    <property type="entry name" value="DUF6894"/>
    <property type="match status" value="1"/>
</dbReference>
<organism evidence="2 3">
    <name type="scientific">Pseudolabrys taiwanensis</name>
    <dbReference type="NCBI Taxonomy" id="331696"/>
    <lineage>
        <taxon>Bacteria</taxon>
        <taxon>Pseudomonadati</taxon>
        <taxon>Pseudomonadota</taxon>
        <taxon>Alphaproteobacteria</taxon>
        <taxon>Hyphomicrobiales</taxon>
        <taxon>Xanthobacteraceae</taxon>
        <taxon>Pseudolabrys</taxon>
    </lineage>
</organism>
<evidence type="ECO:0000313" key="3">
    <source>
        <dbReference type="Proteomes" id="UP000254889"/>
    </source>
</evidence>
<dbReference type="EMBL" id="CP031417">
    <property type="protein sequence ID" value="AXK82648.1"/>
    <property type="molecule type" value="Genomic_DNA"/>
</dbReference>
<dbReference type="RefSeq" id="WP_115693027.1">
    <property type="nucleotide sequence ID" value="NZ_CP031417.1"/>
</dbReference>
<dbReference type="OrthoDB" id="7933797at2"/>
<evidence type="ECO:0000313" key="2">
    <source>
        <dbReference type="EMBL" id="AXK82648.1"/>
    </source>
</evidence>
<dbReference type="KEGG" id="ptaw:DW352_20230"/>
<sequence length="72" mass="8093">MRFFFDVLSERSRSYDYHGREFLRPEEAAQMAELIAADLGVSDTDDWVGSHVQVRNAANEMLCTVAVRAAAV</sequence>
<name>A0A346A0F1_9HYPH</name>
<accession>A0A346A0F1</accession>
<gene>
    <name evidence="2" type="ORF">DW352_20230</name>
</gene>